<dbReference type="Pfam" id="PF01356">
    <property type="entry name" value="A_amylase_inhib"/>
    <property type="match status" value="1"/>
</dbReference>
<organism evidence="7 8">
    <name type="scientific">Streptomyces avermitilis</name>
    <dbReference type="NCBI Taxonomy" id="33903"/>
    <lineage>
        <taxon>Bacteria</taxon>
        <taxon>Bacillati</taxon>
        <taxon>Actinomycetota</taxon>
        <taxon>Actinomycetes</taxon>
        <taxon>Kitasatosporales</taxon>
        <taxon>Streptomycetaceae</taxon>
        <taxon>Streptomyces</taxon>
    </lineage>
</organism>
<dbReference type="SUPFAM" id="SSF49498">
    <property type="entry name" value="alpha-Amylase inhibitor tendamistat"/>
    <property type="match status" value="1"/>
</dbReference>
<evidence type="ECO:0000256" key="2">
    <source>
        <dbReference type="ARBA" id="ARBA00023157"/>
    </source>
</evidence>
<evidence type="ECO:0000256" key="5">
    <source>
        <dbReference type="SAM" id="SignalP"/>
    </source>
</evidence>
<gene>
    <name evidence="6" type="ORF">SAV14893_085510</name>
    <name evidence="7" type="ORF">SAV31267_088910</name>
</gene>
<dbReference type="InterPro" id="IPR000833">
    <property type="entry name" value="A-amylase_inhib"/>
</dbReference>
<evidence type="ECO:0000256" key="4">
    <source>
        <dbReference type="PIRSR" id="PIRSR001658-50"/>
    </source>
</evidence>
<keyword evidence="1 3" id="KW-0022">Alpha-amylase inhibitor</keyword>
<dbReference type="GO" id="GO:0015066">
    <property type="term" value="F:alpha-amylase inhibitor activity"/>
    <property type="evidence" value="ECO:0007669"/>
    <property type="project" value="UniProtKB-UniRule"/>
</dbReference>
<dbReference type="Proteomes" id="UP000299211">
    <property type="component" value="Unassembled WGS sequence"/>
</dbReference>
<protein>
    <recommendedName>
        <fullName evidence="3">Alpha-amylase inhibitor</fullName>
    </recommendedName>
</protein>
<comment type="function">
    <text evidence="3">Inhibits mammalian alpha-amylases specifically but has no action on plant and microbial alpha-amylases.</text>
</comment>
<dbReference type="Proteomes" id="UP000302139">
    <property type="component" value="Unassembled WGS sequence"/>
</dbReference>
<evidence type="ECO:0000256" key="1">
    <source>
        <dbReference type="ARBA" id="ARBA00022579"/>
    </source>
</evidence>
<dbReference type="RefSeq" id="WP_010982335.1">
    <property type="nucleotide sequence ID" value="NZ_BAABTN010000064.1"/>
</dbReference>
<dbReference type="Gene3D" id="2.60.40.20">
    <property type="entry name" value="Alpha-amylase inhibitor"/>
    <property type="match status" value="1"/>
</dbReference>
<proteinExistence type="predicted"/>
<reference evidence="7 8" key="1">
    <citation type="submission" date="2019-04" db="EMBL/GenBank/DDBJ databases">
        <title>Draft genome sequences of Streptomyces avermitilis ATCC 31267.</title>
        <authorList>
            <person name="Komaki H."/>
            <person name="Tamura T."/>
            <person name="Hosoyama A."/>
        </authorList>
    </citation>
    <scope>NUCLEOTIDE SEQUENCE [LARGE SCALE GENOMIC DNA]</scope>
    <source>
        <strain evidence="7 8">ATCC 31267</strain>
    </source>
</reference>
<dbReference type="AlphaFoldDB" id="A0A4D4N6A7"/>
<comment type="caution">
    <text evidence="7">The sequence shown here is derived from an EMBL/GenBank/DDBJ whole genome shotgun (WGS) entry which is preliminary data.</text>
</comment>
<name>A0A4D4N6A7_STRAX</name>
<dbReference type="EMBL" id="BJHX01000002">
    <property type="protein sequence ID" value="GDY69158.1"/>
    <property type="molecule type" value="Genomic_DNA"/>
</dbReference>
<keyword evidence="2 4" id="KW-1015">Disulfide bond</keyword>
<feature type="signal peptide" evidence="5">
    <location>
        <begin position="1"/>
        <end position="27"/>
    </location>
</feature>
<dbReference type="PIRSF" id="PIRSF001658">
    <property type="entry name" value="Amylase_inhib"/>
    <property type="match status" value="1"/>
</dbReference>
<evidence type="ECO:0000313" key="8">
    <source>
        <dbReference type="Proteomes" id="UP000299211"/>
    </source>
</evidence>
<dbReference type="EMBL" id="BJHY01000002">
    <property type="protein sequence ID" value="GDY79406.1"/>
    <property type="molecule type" value="Genomic_DNA"/>
</dbReference>
<dbReference type="OMA" id="PACVHIN"/>
<evidence type="ECO:0000313" key="7">
    <source>
        <dbReference type="EMBL" id="GDY79406.1"/>
    </source>
</evidence>
<feature type="disulfide bond" evidence="4">
    <location>
        <begin position="76"/>
        <end position="103"/>
    </location>
</feature>
<evidence type="ECO:0000256" key="3">
    <source>
        <dbReference type="PIRNR" id="PIRNR001658"/>
    </source>
</evidence>
<dbReference type="GeneID" id="41538011"/>
<sequence length="119" mass="12552">MRRFIRSTITGLTAGLLAVSSGVAAQAASREAEEGWDSPPACVHINSDWRYTFVTNDCSSAYDVTVVYRDGANVPCRVASPGDIISFPGYGTQGNTVLGVALCAVAGRKDGRLEATPRL</sequence>
<evidence type="ECO:0000313" key="6">
    <source>
        <dbReference type="EMBL" id="GDY69158.1"/>
    </source>
</evidence>
<reference evidence="6 9" key="2">
    <citation type="submission" date="2019-04" db="EMBL/GenBank/DDBJ databases">
        <title>Draft genome sequences of Streptomyces avermitilis NBRC 14893.</title>
        <authorList>
            <person name="Komaki H."/>
            <person name="Tamura T."/>
            <person name="Hosoyama A."/>
        </authorList>
    </citation>
    <scope>NUCLEOTIDE SEQUENCE [LARGE SCALE GENOMIC DNA]</scope>
    <source>
        <strain evidence="6 9">NBRC 14893</strain>
    </source>
</reference>
<keyword evidence="5" id="KW-0732">Signal</keyword>
<feature type="disulfide bond" evidence="4">
    <location>
        <begin position="42"/>
        <end position="58"/>
    </location>
</feature>
<dbReference type="InterPro" id="IPR036379">
    <property type="entry name" value="A-amylase_inhib_sf"/>
</dbReference>
<feature type="chain" id="PRO_5033440606" description="Alpha-amylase inhibitor" evidence="5">
    <location>
        <begin position="28"/>
        <end position="119"/>
    </location>
</feature>
<accession>A0A4D4N6A7</accession>
<dbReference type="SMART" id="SM00783">
    <property type="entry name" value="A_amylase_inhib"/>
    <property type="match status" value="1"/>
</dbReference>
<evidence type="ECO:0000313" key="9">
    <source>
        <dbReference type="Proteomes" id="UP000302139"/>
    </source>
</evidence>